<gene>
    <name evidence="2" type="ORF">KP79_PYT06168</name>
</gene>
<evidence type="ECO:0000256" key="1">
    <source>
        <dbReference type="SAM" id="SignalP"/>
    </source>
</evidence>
<accession>A0A210QPH2</accession>
<feature type="signal peptide" evidence="1">
    <location>
        <begin position="1"/>
        <end position="20"/>
    </location>
</feature>
<keyword evidence="3" id="KW-1185">Reference proteome</keyword>
<evidence type="ECO:0000313" key="2">
    <source>
        <dbReference type="EMBL" id="OWF50598.1"/>
    </source>
</evidence>
<proteinExistence type="predicted"/>
<feature type="chain" id="PRO_5012035603" evidence="1">
    <location>
        <begin position="21"/>
        <end position="684"/>
    </location>
</feature>
<organism evidence="2 3">
    <name type="scientific">Mizuhopecten yessoensis</name>
    <name type="common">Japanese scallop</name>
    <name type="synonym">Patinopecten yessoensis</name>
    <dbReference type="NCBI Taxonomy" id="6573"/>
    <lineage>
        <taxon>Eukaryota</taxon>
        <taxon>Metazoa</taxon>
        <taxon>Spiralia</taxon>
        <taxon>Lophotrochozoa</taxon>
        <taxon>Mollusca</taxon>
        <taxon>Bivalvia</taxon>
        <taxon>Autobranchia</taxon>
        <taxon>Pteriomorphia</taxon>
        <taxon>Pectinida</taxon>
        <taxon>Pectinoidea</taxon>
        <taxon>Pectinidae</taxon>
        <taxon>Mizuhopecten</taxon>
    </lineage>
</organism>
<dbReference type="Proteomes" id="UP000242188">
    <property type="component" value="Unassembled WGS sequence"/>
</dbReference>
<dbReference type="OrthoDB" id="6059742at2759"/>
<dbReference type="EMBL" id="NEDP02002569">
    <property type="protein sequence ID" value="OWF50598.1"/>
    <property type="molecule type" value="Genomic_DNA"/>
</dbReference>
<reference evidence="2 3" key="1">
    <citation type="journal article" date="2017" name="Nat. Ecol. Evol.">
        <title>Scallop genome provides insights into evolution of bilaterian karyotype and development.</title>
        <authorList>
            <person name="Wang S."/>
            <person name="Zhang J."/>
            <person name="Jiao W."/>
            <person name="Li J."/>
            <person name="Xun X."/>
            <person name="Sun Y."/>
            <person name="Guo X."/>
            <person name="Huan P."/>
            <person name="Dong B."/>
            <person name="Zhang L."/>
            <person name="Hu X."/>
            <person name="Sun X."/>
            <person name="Wang J."/>
            <person name="Zhao C."/>
            <person name="Wang Y."/>
            <person name="Wang D."/>
            <person name="Huang X."/>
            <person name="Wang R."/>
            <person name="Lv J."/>
            <person name="Li Y."/>
            <person name="Zhang Z."/>
            <person name="Liu B."/>
            <person name="Lu W."/>
            <person name="Hui Y."/>
            <person name="Liang J."/>
            <person name="Zhou Z."/>
            <person name="Hou R."/>
            <person name="Li X."/>
            <person name="Liu Y."/>
            <person name="Li H."/>
            <person name="Ning X."/>
            <person name="Lin Y."/>
            <person name="Zhao L."/>
            <person name="Xing Q."/>
            <person name="Dou J."/>
            <person name="Li Y."/>
            <person name="Mao J."/>
            <person name="Guo H."/>
            <person name="Dou H."/>
            <person name="Li T."/>
            <person name="Mu C."/>
            <person name="Jiang W."/>
            <person name="Fu Q."/>
            <person name="Fu X."/>
            <person name="Miao Y."/>
            <person name="Liu J."/>
            <person name="Yu Q."/>
            <person name="Li R."/>
            <person name="Liao H."/>
            <person name="Li X."/>
            <person name="Kong Y."/>
            <person name="Jiang Z."/>
            <person name="Chourrout D."/>
            <person name="Li R."/>
            <person name="Bao Z."/>
        </authorList>
    </citation>
    <scope>NUCLEOTIDE SEQUENCE [LARGE SCALE GENOMIC DNA]</scope>
    <source>
        <strain evidence="2 3">PY_sf001</strain>
    </source>
</reference>
<protein>
    <submittedName>
        <fullName evidence="2">Uncharacterized protein</fullName>
    </submittedName>
</protein>
<evidence type="ECO:0000313" key="3">
    <source>
        <dbReference type="Proteomes" id="UP000242188"/>
    </source>
</evidence>
<name>A0A210QPH2_MIZYE</name>
<keyword evidence="1" id="KW-0732">Signal</keyword>
<comment type="caution">
    <text evidence="2">The sequence shown here is derived from an EMBL/GenBank/DDBJ whole genome shotgun (WGS) entry which is preliminary data.</text>
</comment>
<dbReference type="STRING" id="6573.A0A210QPH2"/>
<dbReference type="AlphaFoldDB" id="A0A210QPH2"/>
<sequence>MALKMLLLAVLTISVWTASANRGHDLNVLKGTVQTLARQLMLQQLFVEERIRSDGDSGVKQIRVANKGTRSYFADTITQRSALAIHDHSNYDRTVGMGELIAVLNGVEFRTRHNDYKLRMPSRHSKTYNALEDLPFPDVPPSVRNKHTVVEQIKEMREYFRAFKEQNPQIRSDYKNFFKPAMCYLEGGWTTNTESLEEPFHSDRHFLDAAGWTDLQKKIRFASYTGSKSLMENYGFLPTTLVDVKNGTPVYAQWNYRILCHPIKTELGLGDFALVDDIGSRLANRKTIDQMSMNKAARFTLNPTHASHNYNSTRGHGKLDIRLYGQGIIDNIMQEIPGKDNYLADLNDHSFQKTEYDMKYSNLTQLNTGYYHRWFKYQQEGNPRTYTAYRGYSDQNLWTAQTTQQQINPRDVRNCYNDHHTHKRVCHMQSTRYTYAIPLEIIWLTPLYKWNPYDLTFHHGSPTVSPANSVDANGRDGGMSATKAFNGTRYDAFYFTPNEFFKSGADVTREAVGVLDKHDQVRSVRSSGTRIFLPDIEGVGKVRLRYPIAPAHFEGNAVYKEIDALKEMVMNMQDYVKYFEVPPAVGQHTTNQTLVIAPDDEHFQMSNTTYHNKIHMHDVYLSKQQYRDVLHSKNVTVYSSVAMGHQHQLEIAVDPHNHTVFKINKCDGHPTCYDGHSPILTHLP</sequence>